<dbReference type="OrthoDB" id="2379551at2759"/>
<sequence length="71" mass="8559">MSEDKSVSDDLLISETFEDYSPPKYEPYQDEEEEIMIDDQFAWILLWIMNFQIRFNIPETATESLIKFMKL</sequence>
<protein>
    <submittedName>
        <fullName evidence="1">13626_t:CDS:1</fullName>
    </submittedName>
</protein>
<proteinExistence type="predicted"/>
<accession>A0A9W4TB15</accession>
<comment type="caution">
    <text evidence="1">The sequence shown here is derived from an EMBL/GenBank/DDBJ whole genome shotgun (WGS) entry which is preliminary data.</text>
</comment>
<evidence type="ECO:0000313" key="2">
    <source>
        <dbReference type="Proteomes" id="UP001153678"/>
    </source>
</evidence>
<keyword evidence="2" id="KW-1185">Reference proteome</keyword>
<feature type="non-terminal residue" evidence="1">
    <location>
        <position position="71"/>
    </location>
</feature>
<gene>
    <name evidence="1" type="ORF">FWILDA_LOCUS19600</name>
</gene>
<dbReference type="EMBL" id="CAMKVN010024544">
    <property type="protein sequence ID" value="CAI2200501.1"/>
    <property type="molecule type" value="Genomic_DNA"/>
</dbReference>
<dbReference type="Proteomes" id="UP001153678">
    <property type="component" value="Unassembled WGS sequence"/>
</dbReference>
<evidence type="ECO:0000313" key="1">
    <source>
        <dbReference type="EMBL" id="CAI2200501.1"/>
    </source>
</evidence>
<organism evidence="1 2">
    <name type="scientific">Funneliformis geosporum</name>
    <dbReference type="NCBI Taxonomy" id="1117311"/>
    <lineage>
        <taxon>Eukaryota</taxon>
        <taxon>Fungi</taxon>
        <taxon>Fungi incertae sedis</taxon>
        <taxon>Mucoromycota</taxon>
        <taxon>Glomeromycotina</taxon>
        <taxon>Glomeromycetes</taxon>
        <taxon>Glomerales</taxon>
        <taxon>Glomeraceae</taxon>
        <taxon>Funneliformis</taxon>
    </lineage>
</organism>
<reference evidence="1" key="1">
    <citation type="submission" date="2022-08" db="EMBL/GenBank/DDBJ databases">
        <authorList>
            <person name="Kallberg Y."/>
            <person name="Tangrot J."/>
            <person name="Rosling A."/>
        </authorList>
    </citation>
    <scope>NUCLEOTIDE SEQUENCE</scope>
    <source>
        <strain evidence="1">Wild A</strain>
    </source>
</reference>
<dbReference type="AlphaFoldDB" id="A0A9W4TB15"/>
<name>A0A9W4TB15_9GLOM</name>